<sequence>MVINEPPDQLIEYVPEIKMIPLDTIYNYFNANSYTYDPYHIHIMASSTYLKELCCETKYESIKKNFRW</sequence>
<gene>
    <name evidence="1" type="ORF">RhiirC2_733788</name>
</gene>
<dbReference type="Proteomes" id="UP000233469">
    <property type="component" value="Unassembled WGS sequence"/>
</dbReference>
<dbReference type="VEuPathDB" id="FungiDB:FUN_002508"/>
<protein>
    <submittedName>
        <fullName evidence="1">Uncharacterized protein</fullName>
    </submittedName>
</protein>
<dbReference type="AlphaFoldDB" id="A0A2N1NRY1"/>
<evidence type="ECO:0000313" key="1">
    <source>
        <dbReference type="EMBL" id="PKK76643.1"/>
    </source>
</evidence>
<proteinExistence type="predicted"/>
<evidence type="ECO:0000313" key="2">
    <source>
        <dbReference type="Proteomes" id="UP000233469"/>
    </source>
</evidence>
<reference evidence="1 2" key="2">
    <citation type="submission" date="2017-10" db="EMBL/GenBank/DDBJ databases">
        <title>Extensive intraspecific genome diversity in a model arbuscular mycorrhizal fungus.</title>
        <authorList>
            <person name="Chen E.C.H."/>
            <person name="Morin E."/>
            <person name="Baudet D."/>
            <person name="Noel J."/>
            <person name="Ndikumana S."/>
            <person name="Charron P."/>
            <person name="St-Onge C."/>
            <person name="Giorgi J."/>
            <person name="Grigoriev I.V."/>
            <person name="Roux C."/>
            <person name="Martin F.M."/>
            <person name="Corradi N."/>
        </authorList>
    </citation>
    <scope>NUCLEOTIDE SEQUENCE [LARGE SCALE GENOMIC DNA]</scope>
    <source>
        <strain evidence="1 2">C2</strain>
    </source>
</reference>
<dbReference type="EMBL" id="LLXL01000173">
    <property type="protein sequence ID" value="PKK76643.1"/>
    <property type="molecule type" value="Genomic_DNA"/>
</dbReference>
<accession>A0A2N1NRY1</accession>
<comment type="caution">
    <text evidence="1">The sequence shown here is derived from an EMBL/GenBank/DDBJ whole genome shotgun (WGS) entry which is preliminary data.</text>
</comment>
<organism evidence="1 2">
    <name type="scientific">Rhizophagus irregularis</name>
    <dbReference type="NCBI Taxonomy" id="588596"/>
    <lineage>
        <taxon>Eukaryota</taxon>
        <taxon>Fungi</taxon>
        <taxon>Fungi incertae sedis</taxon>
        <taxon>Mucoromycota</taxon>
        <taxon>Glomeromycotina</taxon>
        <taxon>Glomeromycetes</taxon>
        <taxon>Glomerales</taxon>
        <taxon>Glomeraceae</taxon>
        <taxon>Rhizophagus</taxon>
    </lineage>
</organism>
<reference evidence="1 2" key="1">
    <citation type="submission" date="2016-04" db="EMBL/GenBank/DDBJ databases">
        <title>Genome analyses suggest a sexual origin of heterokaryosis in a supposedly ancient asexual fungus.</title>
        <authorList>
            <person name="Ropars J."/>
            <person name="Sedzielewska K."/>
            <person name="Noel J."/>
            <person name="Charron P."/>
            <person name="Farinelli L."/>
            <person name="Marton T."/>
            <person name="Kruger M."/>
            <person name="Pelin A."/>
            <person name="Brachmann A."/>
            <person name="Corradi N."/>
        </authorList>
    </citation>
    <scope>NUCLEOTIDE SEQUENCE [LARGE SCALE GENOMIC DNA]</scope>
    <source>
        <strain evidence="1 2">C2</strain>
    </source>
</reference>
<name>A0A2N1NRY1_9GLOM</name>